<dbReference type="InterPro" id="IPR001431">
    <property type="entry name" value="Pept_M16_Zn_BS"/>
</dbReference>
<dbReference type="PANTHER" id="PTHR43690:SF17">
    <property type="entry name" value="PROTEIN YHJJ"/>
    <property type="match status" value="1"/>
</dbReference>
<protein>
    <submittedName>
        <fullName evidence="12">Insulinase family protein</fullName>
    </submittedName>
</protein>
<evidence type="ECO:0000256" key="2">
    <source>
        <dbReference type="ARBA" id="ARBA00007261"/>
    </source>
</evidence>
<dbReference type="Pfam" id="PF00675">
    <property type="entry name" value="Peptidase_M16"/>
    <property type="match status" value="1"/>
</dbReference>
<keyword evidence="6" id="KW-0862">Zinc</keyword>
<dbReference type="PANTHER" id="PTHR43690">
    <property type="entry name" value="NARDILYSIN"/>
    <property type="match status" value="1"/>
</dbReference>
<organism evidence="12 13">
    <name type="scientific">Phenylobacterium montanum</name>
    <dbReference type="NCBI Taxonomy" id="2823693"/>
    <lineage>
        <taxon>Bacteria</taxon>
        <taxon>Pseudomonadati</taxon>
        <taxon>Pseudomonadota</taxon>
        <taxon>Alphaproteobacteria</taxon>
        <taxon>Caulobacterales</taxon>
        <taxon>Caulobacteraceae</taxon>
        <taxon>Phenylobacterium</taxon>
    </lineage>
</organism>
<accession>A0A975G2E9</accession>
<evidence type="ECO:0000256" key="9">
    <source>
        <dbReference type="SAM" id="SignalP"/>
    </source>
</evidence>
<comment type="cofactor">
    <cofactor evidence="1">
        <name>Zn(2+)</name>
        <dbReference type="ChEBI" id="CHEBI:29105"/>
    </cofactor>
</comment>
<proteinExistence type="inferred from homology"/>
<feature type="domain" description="Peptidase M16 N-terminal" evidence="10">
    <location>
        <begin position="62"/>
        <end position="181"/>
    </location>
</feature>
<dbReference type="InterPro" id="IPR050626">
    <property type="entry name" value="Peptidase_M16"/>
</dbReference>
<dbReference type="Pfam" id="PF05193">
    <property type="entry name" value="Peptidase_M16_C"/>
    <property type="match status" value="2"/>
</dbReference>
<dbReference type="AlphaFoldDB" id="A0A975G2E9"/>
<dbReference type="RefSeq" id="WP_211938816.1">
    <property type="nucleotide sequence ID" value="NZ_CP073078.1"/>
</dbReference>
<evidence type="ECO:0000256" key="7">
    <source>
        <dbReference type="ARBA" id="ARBA00023049"/>
    </source>
</evidence>
<sequence>MHRFVLERLGRLLAFCAILGLFGGVAAARAATAPAWPQAKSDLPADPQIRFGALANGMRYAILRNTTPKGQVSIRFRFDVGSLNEADSEQGLAHLLEHMSFRGSTHVPEAEVWPSLQRLGVQVGADASAYTQETQTFYLIELPNARPQTLDFGLARMRETASELTIDPKALETERGPVLSEERLRDTPDLRALMQQRAFFYQGLLLPRRAPIGKTEIVSHASADQVRAFYRAYYRPERATLIVVGDIDPTTVETRIKAHFGDWKAAAPARPQPDLGAPAAQGPDAKVVVDSKMSRSIQVAWVAPYAGPVLTSADLRRETLQTIAFGIVGRRFRVLSDGAAPPFMDAGLTSHDQGRSARLTLLAVDDSPRRWKSALEAADTVRRQAMTYGVTQDEVDLQVSQMRAGLETLAAGVDTLSSPSLAQAIMRSVDEGRVFLGPVERLARFNADVKGLSAADVTAALRSAFSGAGPLVFISSPAAIEGGERAVRSEWARIDSEPLAAPVQQAKAVWPYTQFGTAGEVAERRHIADLDVTQVVFKNGVHLTIKPTKFATDQVQVGVAVGHGLLDLPMDRSSLRWAADSGAFLTGGLGRLDLDAMQRALAGRIYSVGFNVAEDHAELSGVTREQDLDTQLQLLTAYLIDPGMRPEAFERVRQLAAPTINNQNASPGGVMQRQLGFLLHTGDPRWAPPTQVDVATAQPGEMKRMLTGLLGGGPIEVTIVGDASVDRVIAAVAATFGALPPRQETDAPPASTLVRFPDSAAPPLVRRHAGRDDQALFAMGWPVADARGDLQTPRDLRILEQVIKSRLFNQFRVEDGAAYEAETYLETSQTFPGYGYILAYAEAPPDKAVLFYETLDKIAADLRQTPISADELERARQPRVELFAKAQQNNGYWLNALTGVSRDARRLDVLRSTIPDLQHVSAEDVQRMARTYLVDDHAWRLNIEPRARAGARPARATGVAKLDCARTGDDRLADCRVVKETPAGLGVGATALIMTPSLKFDPKTAAPTQDGRVELDLRVTAPDSEP</sequence>
<evidence type="ECO:0000256" key="6">
    <source>
        <dbReference type="ARBA" id="ARBA00022833"/>
    </source>
</evidence>
<evidence type="ECO:0000256" key="3">
    <source>
        <dbReference type="ARBA" id="ARBA00022670"/>
    </source>
</evidence>
<dbReference type="InterPro" id="IPR007863">
    <property type="entry name" value="Peptidase_M16_C"/>
</dbReference>
<dbReference type="InterPro" id="IPR011765">
    <property type="entry name" value="Pept_M16_N"/>
</dbReference>
<dbReference type="GO" id="GO:0006508">
    <property type="term" value="P:proteolysis"/>
    <property type="evidence" value="ECO:0007669"/>
    <property type="project" value="UniProtKB-KW"/>
</dbReference>
<reference evidence="12" key="1">
    <citation type="submission" date="2021-04" db="EMBL/GenBank/DDBJ databases">
        <title>The complete genome sequence of Caulobacter sp. S6.</title>
        <authorList>
            <person name="Tang Y."/>
            <person name="Ouyang W."/>
            <person name="Liu Q."/>
            <person name="Huang B."/>
            <person name="Guo Z."/>
            <person name="Lei P."/>
        </authorList>
    </citation>
    <scope>NUCLEOTIDE SEQUENCE</scope>
    <source>
        <strain evidence="12">S6</strain>
    </source>
</reference>
<feature type="signal peptide" evidence="9">
    <location>
        <begin position="1"/>
        <end position="27"/>
    </location>
</feature>
<keyword evidence="4" id="KW-0479">Metal-binding</keyword>
<evidence type="ECO:0000313" key="12">
    <source>
        <dbReference type="EMBL" id="QUD88766.1"/>
    </source>
</evidence>
<feature type="chain" id="PRO_5037379271" evidence="9">
    <location>
        <begin position="28"/>
        <end position="1026"/>
    </location>
</feature>
<keyword evidence="9" id="KW-0732">Signal</keyword>
<dbReference type="KEGG" id="caul:KCG34_02440"/>
<dbReference type="GO" id="GO:0004222">
    <property type="term" value="F:metalloendopeptidase activity"/>
    <property type="evidence" value="ECO:0007669"/>
    <property type="project" value="InterPro"/>
</dbReference>
<dbReference type="Gene3D" id="3.30.830.10">
    <property type="entry name" value="Metalloenzyme, LuxS/M16 peptidase-like"/>
    <property type="match status" value="4"/>
</dbReference>
<evidence type="ECO:0000256" key="1">
    <source>
        <dbReference type="ARBA" id="ARBA00001947"/>
    </source>
</evidence>
<evidence type="ECO:0000256" key="5">
    <source>
        <dbReference type="ARBA" id="ARBA00022801"/>
    </source>
</evidence>
<keyword evidence="13" id="KW-1185">Reference proteome</keyword>
<dbReference type="SUPFAM" id="SSF63411">
    <property type="entry name" value="LuxS/MPP-like metallohydrolase"/>
    <property type="match status" value="3"/>
</dbReference>
<dbReference type="GO" id="GO:0046872">
    <property type="term" value="F:metal ion binding"/>
    <property type="evidence" value="ECO:0007669"/>
    <property type="project" value="UniProtKB-KW"/>
</dbReference>
<keyword evidence="3" id="KW-0645">Protease</keyword>
<evidence type="ECO:0000259" key="10">
    <source>
        <dbReference type="Pfam" id="PF00675"/>
    </source>
</evidence>
<comment type="similarity">
    <text evidence="2 8">Belongs to the peptidase M16 family.</text>
</comment>
<feature type="domain" description="Peptidase M16 C-terminal" evidence="11">
    <location>
        <begin position="222"/>
        <end position="401"/>
    </location>
</feature>
<evidence type="ECO:0000313" key="13">
    <source>
        <dbReference type="Proteomes" id="UP000676409"/>
    </source>
</evidence>
<keyword evidence="7" id="KW-0482">Metalloprotease</keyword>
<dbReference type="Proteomes" id="UP000676409">
    <property type="component" value="Chromosome"/>
</dbReference>
<keyword evidence="5" id="KW-0378">Hydrolase</keyword>
<feature type="domain" description="Peptidase M16 C-terminal" evidence="11">
    <location>
        <begin position="715"/>
        <end position="877"/>
    </location>
</feature>
<name>A0A975G2E9_9CAUL</name>
<dbReference type="PROSITE" id="PS00143">
    <property type="entry name" value="INSULINASE"/>
    <property type="match status" value="1"/>
</dbReference>
<gene>
    <name evidence="12" type="ORF">KCG34_02440</name>
</gene>
<dbReference type="InterPro" id="IPR011249">
    <property type="entry name" value="Metalloenz_LuxS/M16"/>
</dbReference>
<dbReference type="EMBL" id="CP073078">
    <property type="protein sequence ID" value="QUD88766.1"/>
    <property type="molecule type" value="Genomic_DNA"/>
</dbReference>
<evidence type="ECO:0000256" key="8">
    <source>
        <dbReference type="RuleBase" id="RU004447"/>
    </source>
</evidence>
<evidence type="ECO:0000256" key="4">
    <source>
        <dbReference type="ARBA" id="ARBA00022723"/>
    </source>
</evidence>
<evidence type="ECO:0000259" key="11">
    <source>
        <dbReference type="Pfam" id="PF05193"/>
    </source>
</evidence>